<name>A0ABN1A3Q9_9SPHN</name>
<keyword evidence="3 5" id="KW-1005">Bacterial flagellum biogenesis</keyword>
<gene>
    <name evidence="7" type="primary">flgD</name>
    <name evidence="7" type="ORF">GCM10009096_04370</name>
</gene>
<evidence type="ECO:0000313" key="7">
    <source>
        <dbReference type="EMBL" id="GAA0466800.1"/>
    </source>
</evidence>
<comment type="caution">
    <text evidence="7">The sequence shown here is derived from an EMBL/GenBank/DDBJ whole genome shotgun (WGS) entry which is preliminary data.</text>
</comment>
<evidence type="ECO:0000259" key="6">
    <source>
        <dbReference type="Pfam" id="PF13860"/>
    </source>
</evidence>
<keyword evidence="7" id="KW-0282">Flagellum</keyword>
<sequence length="222" mass="23516">MEIAPQVFENKTSNIAGLAAAQPANATGDNNLGQDSFLRLMTTQLKFQDPFDPLDNQAMVAQLAQFSSVAGISEMNQSLTEIASMLGDNRLSDAKEWIGHSILVPGNFAVANKNGEYTGEFELTQATENLSVDLLNEAGEIVMFAELGAQEAGPIQFNFDSKTANGEPQDLGRLRVRVNGGAISDLATWVPVASVQTSEASGPPILVTPIGNVLPAEALRIG</sequence>
<evidence type="ECO:0000313" key="8">
    <source>
        <dbReference type="Proteomes" id="UP001500713"/>
    </source>
</evidence>
<evidence type="ECO:0000256" key="3">
    <source>
        <dbReference type="ARBA" id="ARBA00022795"/>
    </source>
</evidence>
<keyword evidence="8" id="KW-1185">Reference proteome</keyword>
<accession>A0ABN1A3Q9</accession>
<dbReference type="Pfam" id="PF03963">
    <property type="entry name" value="FlgD"/>
    <property type="match status" value="1"/>
</dbReference>
<dbReference type="Pfam" id="PF13860">
    <property type="entry name" value="FlgD_ig"/>
    <property type="match status" value="1"/>
</dbReference>
<evidence type="ECO:0000256" key="5">
    <source>
        <dbReference type="RuleBase" id="RU362076"/>
    </source>
</evidence>
<protein>
    <recommendedName>
        <fullName evidence="2 5">Basal-body rod modification protein FlgD</fullName>
    </recommendedName>
</protein>
<comment type="function">
    <text evidence="4 5">Required for flagellar hook formation. May act as a scaffolding protein.</text>
</comment>
<dbReference type="InterPro" id="IPR025965">
    <property type="entry name" value="FlgD/Vpr_Ig-like"/>
</dbReference>
<evidence type="ECO:0000256" key="2">
    <source>
        <dbReference type="ARBA" id="ARBA00016013"/>
    </source>
</evidence>
<keyword evidence="7" id="KW-0969">Cilium</keyword>
<proteinExistence type="inferred from homology"/>
<evidence type="ECO:0000256" key="1">
    <source>
        <dbReference type="ARBA" id="ARBA00010577"/>
    </source>
</evidence>
<feature type="domain" description="FlgD/Vpr Ig-like" evidence="6">
    <location>
        <begin position="114"/>
        <end position="179"/>
    </location>
</feature>
<keyword evidence="7" id="KW-0966">Cell projection</keyword>
<reference evidence="7 8" key="1">
    <citation type="journal article" date="2019" name="Int. J. Syst. Evol. Microbiol.">
        <title>The Global Catalogue of Microorganisms (GCM) 10K type strain sequencing project: providing services to taxonomists for standard genome sequencing and annotation.</title>
        <authorList>
            <consortium name="The Broad Institute Genomics Platform"/>
            <consortium name="The Broad Institute Genome Sequencing Center for Infectious Disease"/>
            <person name="Wu L."/>
            <person name="Ma J."/>
        </authorList>
    </citation>
    <scope>NUCLEOTIDE SEQUENCE [LARGE SCALE GENOMIC DNA]</scope>
    <source>
        <strain evidence="7 8">JCM 14162</strain>
    </source>
</reference>
<dbReference type="Proteomes" id="UP001500713">
    <property type="component" value="Unassembled WGS sequence"/>
</dbReference>
<dbReference type="Gene3D" id="2.30.30.910">
    <property type="match status" value="1"/>
</dbReference>
<dbReference type="EMBL" id="BAAAEM010000002">
    <property type="protein sequence ID" value="GAA0466800.1"/>
    <property type="molecule type" value="Genomic_DNA"/>
</dbReference>
<comment type="similarity">
    <text evidence="1 5">Belongs to the FlgD family.</text>
</comment>
<dbReference type="RefSeq" id="WP_229954017.1">
    <property type="nucleotide sequence ID" value="NZ_BAAAEM010000002.1"/>
</dbReference>
<evidence type="ECO:0000256" key="4">
    <source>
        <dbReference type="ARBA" id="ARBA00024746"/>
    </source>
</evidence>
<dbReference type="InterPro" id="IPR005648">
    <property type="entry name" value="FlgD"/>
</dbReference>
<organism evidence="7 8">
    <name type="scientific">Parasphingorhabdus litoris</name>
    <dbReference type="NCBI Taxonomy" id="394733"/>
    <lineage>
        <taxon>Bacteria</taxon>
        <taxon>Pseudomonadati</taxon>
        <taxon>Pseudomonadota</taxon>
        <taxon>Alphaproteobacteria</taxon>
        <taxon>Sphingomonadales</taxon>
        <taxon>Sphingomonadaceae</taxon>
        <taxon>Parasphingorhabdus</taxon>
    </lineage>
</organism>
<dbReference type="Gene3D" id="2.60.40.4070">
    <property type="match status" value="1"/>
</dbReference>